<dbReference type="Gene3D" id="2.60.40.1190">
    <property type="match status" value="1"/>
</dbReference>
<proteinExistence type="predicted"/>
<evidence type="ECO:0008006" key="2">
    <source>
        <dbReference type="Google" id="ProtNLM"/>
    </source>
</evidence>
<dbReference type="AlphaFoldDB" id="A0A381NIJ5"/>
<name>A0A381NIJ5_9ZZZZ</name>
<evidence type="ECO:0000313" key="1">
    <source>
        <dbReference type="EMBL" id="SUZ53688.1"/>
    </source>
</evidence>
<reference evidence="1" key="1">
    <citation type="submission" date="2018-05" db="EMBL/GenBank/DDBJ databases">
        <authorList>
            <person name="Lanie J.A."/>
            <person name="Ng W.-L."/>
            <person name="Kazmierczak K.M."/>
            <person name="Andrzejewski T.M."/>
            <person name="Davidsen T.M."/>
            <person name="Wayne K.J."/>
            <person name="Tettelin H."/>
            <person name="Glass J.I."/>
            <person name="Rusch D."/>
            <person name="Podicherti R."/>
            <person name="Tsui H.-C.T."/>
            <person name="Winkler M.E."/>
        </authorList>
    </citation>
    <scope>NUCLEOTIDE SEQUENCE</scope>
</reference>
<sequence>MTSNNSISRSAEYARRHQTAVVVLGISLMAFADLARAQPLGPPQPSTPLELTAGVRQAKAEQVDVAPQIDGEVLGDPAWADIAPATGFVQTAPDEGQPASERTEVRIVFTDDTIYFGIVCYDREPASIIVTDSRRDSSLSTSDSFQLILDTFLDQQNGFVFGTSPSGQEYDGQLINEGAGGSGMGRGGTSRGAGGGFNLNWDGVWQ</sequence>
<dbReference type="EMBL" id="UINC01000344">
    <property type="protein sequence ID" value="SUZ53688.1"/>
    <property type="molecule type" value="Genomic_DNA"/>
</dbReference>
<protein>
    <recommendedName>
        <fullName evidence="2">Carbohydrate-binding domain-containing protein</fullName>
    </recommendedName>
</protein>
<dbReference type="SUPFAM" id="SSF49344">
    <property type="entry name" value="CBD9-like"/>
    <property type="match status" value="1"/>
</dbReference>
<feature type="non-terminal residue" evidence="1">
    <location>
        <position position="206"/>
    </location>
</feature>
<accession>A0A381NIJ5</accession>
<gene>
    <name evidence="1" type="ORF">METZ01_LOCUS6542</name>
</gene>
<dbReference type="CDD" id="cd09618">
    <property type="entry name" value="CBM9_like_2"/>
    <property type="match status" value="1"/>
</dbReference>
<organism evidence="1">
    <name type="scientific">marine metagenome</name>
    <dbReference type="NCBI Taxonomy" id="408172"/>
    <lineage>
        <taxon>unclassified sequences</taxon>
        <taxon>metagenomes</taxon>
        <taxon>ecological metagenomes</taxon>
    </lineage>
</organism>